<dbReference type="SFLD" id="SFLDG01205">
    <property type="entry name" value="AMPS.1"/>
    <property type="match status" value="1"/>
</dbReference>
<dbReference type="PROSITE" id="PS50404">
    <property type="entry name" value="GST_NTER"/>
    <property type="match status" value="1"/>
</dbReference>
<feature type="domain" description="GST C-terminal" evidence="6">
    <location>
        <begin position="83"/>
        <end position="203"/>
    </location>
</feature>
<dbReference type="Pfam" id="PF02798">
    <property type="entry name" value="GST_N"/>
    <property type="match status" value="1"/>
</dbReference>
<proteinExistence type="inferred from homology"/>
<dbReference type="Gene3D" id="3.40.30.10">
    <property type="entry name" value="Glutaredoxin"/>
    <property type="match status" value="1"/>
</dbReference>
<dbReference type="SUPFAM" id="SSF47616">
    <property type="entry name" value="GST C-terminal domain-like"/>
    <property type="match status" value="1"/>
</dbReference>
<name>A0A226D4S5_FOLCA</name>
<evidence type="ECO:0000256" key="4">
    <source>
        <dbReference type="ARBA" id="ARBA00047960"/>
    </source>
</evidence>
<protein>
    <recommendedName>
        <fullName evidence="1">glutathione transferase</fullName>
        <ecNumber evidence="1">2.5.1.18</ecNumber>
    </recommendedName>
</protein>
<dbReference type="Gene3D" id="1.20.1050.10">
    <property type="match status" value="1"/>
</dbReference>
<keyword evidence="8" id="KW-1185">Reference proteome</keyword>
<dbReference type="OMA" id="NERIKAY"/>
<dbReference type="Proteomes" id="UP000198287">
    <property type="component" value="Unassembled WGS sequence"/>
</dbReference>
<comment type="similarity">
    <text evidence="3">Belongs to the GST superfamily. Sigma family.</text>
</comment>
<dbReference type="InterPro" id="IPR004045">
    <property type="entry name" value="Glutathione_S-Trfase_N"/>
</dbReference>
<dbReference type="SFLD" id="SFLDS00019">
    <property type="entry name" value="Glutathione_Transferase_(cytos"/>
    <property type="match status" value="1"/>
</dbReference>
<dbReference type="SFLD" id="SFLDG00363">
    <property type="entry name" value="AMPS_(cytGST):_Alpha-__Mu-__Pi"/>
    <property type="match status" value="1"/>
</dbReference>
<dbReference type="FunFam" id="3.40.30.10:FF:000258">
    <property type="entry name" value="Glutathione S-transferase"/>
    <property type="match status" value="1"/>
</dbReference>
<dbReference type="InterPro" id="IPR050213">
    <property type="entry name" value="GST_superfamily"/>
</dbReference>
<evidence type="ECO:0000313" key="7">
    <source>
        <dbReference type="EMBL" id="OXA40542.1"/>
    </source>
</evidence>
<feature type="domain" description="GST N-terminal" evidence="5">
    <location>
        <begin position="3"/>
        <end position="81"/>
    </location>
</feature>
<keyword evidence="2 7" id="KW-0808">Transferase</keyword>
<accession>A0A226D4S5</accession>
<dbReference type="InterPro" id="IPR004046">
    <property type="entry name" value="GST_C"/>
</dbReference>
<dbReference type="CDD" id="cd03192">
    <property type="entry name" value="GST_C_Sigma_like"/>
    <property type="match status" value="1"/>
</dbReference>
<dbReference type="PANTHER" id="PTHR11571:SF224">
    <property type="entry name" value="HEMATOPOIETIC PROSTAGLANDIN D SYNTHASE"/>
    <property type="match status" value="1"/>
</dbReference>
<comment type="caution">
    <text evidence="7">The sequence shown here is derived from an EMBL/GenBank/DDBJ whole genome shotgun (WGS) entry which is preliminary data.</text>
</comment>
<evidence type="ECO:0000259" key="6">
    <source>
        <dbReference type="PROSITE" id="PS50405"/>
    </source>
</evidence>
<dbReference type="EC" id="2.5.1.18" evidence="1"/>
<dbReference type="InterPro" id="IPR036282">
    <property type="entry name" value="Glutathione-S-Trfase_C_sf"/>
</dbReference>
<dbReference type="GO" id="GO:0004364">
    <property type="term" value="F:glutathione transferase activity"/>
    <property type="evidence" value="ECO:0007669"/>
    <property type="project" value="UniProtKB-EC"/>
</dbReference>
<dbReference type="PANTHER" id="PTHR11571">
    <property type="entry name" value="GLUTATHIONE S-TRANSFERASE"/>
    <property type="match status" value="1"/>
</dbReference>
<gene>
    <name evidence="7" type="ORF">Fcan01_24641</name>
</gene>
<evidence type="ECO:0000259" key="5">
    <source>
        <dbReference type="PROSITE" id="PS50404"/>
    </source>
</evidence>
<dbReference type="GO" id="GO:0006749">
    <property type="term" value="P:glutathione metabolic process"/>
    <property type="evidence" value="ECO:0007669"/>
    <property type="project" value="TreeGrafter"/>
</dbReference>
<dbReference type="CDD" id="cd03039">
    <property type="entry name" value="GST_N_Sigma_like"/>
    <property type="match status" value="1"/>
</dbReference>
<evidence type="ECO:0000256" key="2">
    <source>
        <dbReference type="ARBA" id="ARBA00022679"/>
    </source>
</evidence>
<dbReference type="EMBL" id="LNIX01000033">
    <property type="protein sequence ID" value="OXA40542.1"/>
    <property type="molecule type" value="Genomic_DNA"/>
</dbReference>
<evidence type="ECO:0000256" key="1">
    <source>
        <dbReference type="ARBA" id="ARBA00012452"/>
    </source>
</evidence>
<dbReference type="Pfam" id="PF14497">
    <property type="entry name" value="GST_C_3"/>
    <property type="match status" value="1"/>
</dbReference>
<dbReference type="InterPro" id="IPR036249">
    <property type="entry name" value="Thioredoxin-like_sf"/>
</dbReference>
<dbReference type="FunFam" id="1.20.1050.10:FF:000030">
    <property type="entry name" value="Glutathione S-transferase S1"/>
    <property type="match status" value="1"/>
</dbReference>
<evidence type="ECO:0000313" key="8">
    <source>
        <dbReference type="Proteomes" id="UP000198287"/>
    </source>
</evidence>
<dbReference type="OrthoDB" id="414243at2759"/>
<dbReference type="InterPro" id="IPR040079">
    <property type="entry name" value="Glutathione_S-Trfase"/>
</dbReference>
<dbReference type="PROSITE" id="PS50405">
    <property type="entry name" value="GST_CTER"/>
    <property type="match status" value="1"/>
</dbReference>
<dbReference type="InterPro" id="IPR010987">
    <property type="entry name" value="Glutathione-S-Trfase_C-like"/>
</dbReference>
<evidence type="ECO:0000256" key="3">
    <source>
        <dbReference type="ARBA" id="ARBA00038317"/>
    </source>
</evidence>
<dbReference type="SUPFAM" id="SSF52833">
    <property type="entry name" value="Thioredoxin-like"/>
    <property type="match status" value="1"/>
</dbReference>
<reference evidence="7 8" key="1">
    <citation type="submission" date="2015-12" db="EMBL/GenBank/DDBJ databases">
        <title>The genome of Folsomia candida.</title>
        <authorList>
            <person name="Faddeeva A."/>
            <person name="Derks M.F."/>
            <person name="Anvar Y."/>
            <person name="Smit S."/>
            <person name="Van Straalen N."/>
            <person name="Roelofs D."/>
        </authorList>
    </citation>
    <scope>NUCLEOTIDE SEQUENCE [LARGE SCALE GENOMIC DNA]</scope>
    <source>
        <strain evidence="7 8">VU population</strain>
        <tissue evidence="7">Whole body</tissue>
    </source>
</reference>
<comment type="catalytic activity">
    <reaction evidence="4">
        <text>RX + glutathione = an S-substituted glutathione + a halide anion + H(+)</text>
        <dbReference type="Rhea" id="RHEA:16437"/>
        <dbReference type="ChEBI" id="CHEBI:15378"/>
        <dbReference type="ChEBI" id="CHEBI:16042"/>
        <dbReference type="ChEBI" id="CHEBI:17792"/>
        <dbReference type="ChEBI" id="CHEBI:57925"/>
        <dbReference type="ChEBI" id="CHEBI:90779"/>
        <dbReference type="EC" id="2.5.1.18"/>
    </reaction>
</comment>
<organism evidence="7 8">
    <name type="scientific">Folsomia candida</name>
    <name type="common">Springtail</name>
    <dbReference type="NCBI Taxonomy" id="158441"/>
    <lineage>
        <taxon>Eukaryota</taxon>
        <taxon>Metazoa</taxon>
        <taxon>Ecdysozoa</taxon>
        <taxon>Arthropoda</taxon>
        <taxon>Hexapoda</taxon>
        <taxon>Collembola</taxon>
        <taxon>Entomobryomorpha</taxon>
        <taxon>Isotomoidea</taxon>
        <taxon>Isotomidae</taxon>
        <taxon>Proisotominae</taxon>
        <taxon>Folsomia</taxon>
    </lineage>
</organism>
<sequence>MDQDYKLTYFNMRSIAEPIRMVFVVAGVKFEDIRIPRETWPEHNKEKYDYGLLPVLHIGDKQLSQSNAIIRFLAKQFNLSGSNDWENAKIDELAFVLSDIFAEWRAYFIEKDAEKKAELKTALVKVTVPKYFNKVDKIISQKNSGGYLVGEKLTWVDIQYANYLDLFEVTVGPEITADYPNLKSCRKLCSKFRQLRNGLKRGL</sequence>
<dbReference type="AlphaFoldDB" id="A0A226D4S5"/>